<keyword evidence="5 7" id="KW-0732">Signal</keyword>
<comment type="similarity">
    <text evidence="2 6">Belongs to the bacterial solute-binding protein 9 family.</text>
</comment>
<evidence type="ECO:0000256" key="7">
    <source>
        <dbReference type="SAM" id="SignalP"/>
    </source>
</evidence>
<dbReference type="InterPro" id="IPR050492">
    <property type="entry name" value="Bact_metal-bind_prot9"/>
</dbReference>
<dbReference type="InterPro" id="IPR006129">
    <property type="entry name" value="AdhesinB"/>
</dbReference>
<evidence type="ECO:0000313" key="8">
    <source>
        <dbReference type="EMBL" id="AZG76199.1"/>
    </source>
</evidence>
<evidence type="ECO:0000256" key="1">
    <source>
        <dbReference type="ARBA" id="ARBA00004196"/>
    </source>
</evidence>
<keyword evidence="3 6" id="KW-0813">Transport</keyword>
<dbReference type="EMBL" id="CP034086">
    <property type="protein sequence ID" value="AZG76199.1"/>
    <property type="molecule type" value="Genomic_DNA"/>
</dbReference>
<dbReference type="InterPro" id="IPR006127">
    <property type="entry name" value="ZnuA-like"/>
</dbReference>
<comment type="subcellular location">
    <subcellularLocation>
        <location evidence="1">Cell envelope</location>
    </subcellularLocation>
</comment>
<evidence type="ECO:0000256" key="2">
    <source>
        <dbReference type="ARBA" id="ARBA00011028"/>
    </source>
</evidence>
<dbReference type="RefSeq" id="WP_124738023.1">
    <property type="nucleotide sequence ID" value="NZ_CP034086.1"/>
</dbReference>
<dbReference type="Gene3D" id="3.40.50.1980">
    <property type="entry name" value="Nitrogenase molybdenum iron protein domain"/>
    <property type="match status" value="2"/>
</dbReference>
<dbReference type="PRINTS" id="PR00691">
    <property type="entry name" value="ADHESINB"/>
</dbReference>
<dbReference type="PRINTS" id="PR00690">
    <property type="entry name" value="ADHESNFAMILY"/>
</dbReference>
<organism evidence="8 9">
    <name type="scientific">Methylocystis rosea</name>
    <dbReference type="NCBI Taxonomy" id="173366"/>
    <lineage>
        <taxon>Bacteria</taxon>
        <taxon>Pseudomonadati</taxon>
        <taxon>Pseudomonadota</taxon>
        <taxon>Alphaproteobacteria</taxon>
        <taxon>Hyphomicrobiales</taxon>
        <taxon>Methylocystaceae</taxon>
        <taxon>Methylocystis</taxon>
    </lineage>
</organism>
<name>A0A3G8M2K2_9HYPH</name>
<sequence length="291" mass="30898">MLTRRSALALSFAALAAPAMAEAQKIPVVASFSIIGDLVRQVGGDRVSVTTIVGPDGDAHVYQPSPADGRSIAQARLIFVNGLGFEGWLDRLVTAAKSKGEVFTLGKGVTARKDEEGQDPHAWQDVANAKVYVEAIREALTAVDPEGAKTYKANANAYLAKLDALDAEILQAIAAIPQERRRVVSTHDAFGYFAARYGVEFIAPQGVSTEADVSARDVAKIIDAVRAHKVRAVFVENVADPRLAKRIASETGAQVGGVLYSDALSDAKGDGATYIDMMRHNVKELAKALAP</sequence>
<dbReference type="GO" id="GO:0030313">
    <property type="term" value="C:cell envelope"/>
    <property type="evidence" value="ECO:0007669"/>
    <property type="project" value="UniProtKB-SubCell"/>
</dbReference>
<evidence type="ECO:0000256" key="6">
    <source>
        <dbReference type="RuleBase" id="RU003512"/>
    </source>
</evidence>
<accession>A0A3G8M2K2</accession>
<feature type="signal peptide" evidence="7">
    <location>
        <begin position="1"/>
        <end position="21"/>
    </location>
</feature>
<evidence type="ECO:0000256" key="3">
    <source>
        <dbReference type="ARBA" id="ARBA00022448"/>
    </source>
</evidence>
<dbReference type="Proteomes" id="UP000273982">
    <property type="component" value="Chromosome"/>
</dbReference>
<dbReference type="SUPFAM" id="SSF53807">
    <property type="entry name" value="Helical backbone' metal receptor"/>
    <property type="match status" value="1"/>
</dbReference>
<gene>
    <name evidence="8" type="ORF">EHO51_05340</name>
</gene>
<evidence type="ECO:0000256" key="4">
    <source>
        <dbReference type="ARBA" id="ARBA00022723"/>
    </source>
</evidence>
<dbReference type="Pfam" id="PF01297">
    <property type="entry name" value="ZnuA"/>
    <property type="match status" value="1"/>
</dbReference>
<dbReference type="AlphaFoldDB" id="A0A3G8M2K2"/>
<dbReference type="GO" id="GO:0046872">
    <property type="term" value="F:metal ion binding"/>
    <property type="evidence" value="ECO:0007669"/>
    <property type="project" value="UniProtKB-KW"/>
</dbReference>
<evidence type="ECO:0000313" key="9">
    <source>
        <dbReference type="Proteomes" id="UP000273982"/>
    </source>
</evidence>
<proteinExistence type="inferred from homology"/>
<feature type="chain" id="PRO_5017930455" evidence="7">
    <location>
        <begin position="22"/>
        <end position="291"/>
    </location>
</feature>
<dbReference type="GO" id="GO:0007155">
    <property type="term" value="P:cell adhesion"/>
    <property type="evidence" value="ECO:0007669"/>
    <property type="project" value="InterPro"/>
</dbReference>
<dbReference type="CDD" id="cd01137">
    <property type="entry name" value="PsaA"/>
    <property type="match status" value="1"/>
</dbReference>
<dbReference type="PANTHER" id="PTHR42953">
    <property type="entry name" value="HIGH-AFFINITY ZINC UPTAKE SYSTEM PROTEIN ZNUA-RELATED"/>
    <property type="match status" value="1"/>
</dbReference>
<reference evidence="8 9" key="1">
    <citation type="submission" date="2018-11" db="EMBL/GenBank/DDBJ databases">
        <title>Genome squencing of methanotrophic bacteria isolated from alkaline groundwater in Korea.</title>
        <authorList>
            <person name="Nguyen L.N."/>
        </authorList>
    </citation>
    <scope>NUCLEOTIDE SEQUENCE [LARGE SCALE GENOMIC DNA]</scope>
    <source>
        <strain evidence="8 9">GW6</strain>
    </source>
</reference>
<keyword evidence="4" id="KW-0479">Metal-binding</keyword>
<dbReference type="InterPro" id="IPR006128">
    <property type="entry name" value="Lipoprotein_PsaA-like"/>
</dbReference>
<dbReference type="GO" id="GO:0030001">
    <property type="term" value="P:metal ion transport"/>
    <property type="evidence" value="ECO:0007669"/>
    <property type="project" value="InterPro"/>
</dbReference>
<dbReference type="KEGG" id="mros:EHO51_05340"/>
<protein>
    <submittedName>
        <fullName evidence="8">Metal ABC transporter substrate-binding protein</fullName>
    </submittedName>
</protein>
<evidence type="ECO:0000256" key="5">
    <source>
        <dbReference type="ARBA" id="ARBA00022729"/>
    </source>
</evidence>
<dbReference type="PANTHER" id="PTHR42953:SF1">
    <property type="entry name" value="METAL-BINDING PROTEIN HI_0362-RELATED"/>
    <property type="match status" value="1"/>
</dbReference>